<reference evidence="1" key="1">
    <citation type="submission" date="2022-07" db="EMBL/GenBank/DDBJ databases">
        <authorList>
            <person name="Macas J."/>
            <person name="Novak P."/>
            <person name="Neumann P."/>
        </authorList>
    </citation>
    <scope>NUCLEOTIDE SEQUENCE</scope>
</reference>
<comment type="caution">
    <text evidence="1">The sequence shown here is derived from an EMBL/GenBank/DDBJ whole genome shotgun (WGS) entry which is preliminary data.</text>
</comment>
<evidence type="ECO:0000313" key="2">
    <source>
        <dbReference type="Proteomes" id="UP001152523"/>
    </source>
</evidence>
<sequence>MFPLFNEIATSGKALEGVIG</sequence>
<gene>
    <name evidence="1" type="ORF">CEPIT_LOCUS19916</name>
</gene>
<keyword evidence="2" id="KW-1185">Reference proteome</keyword>
<accession>A0AAV0DYP8</accession>
<organism evidence="1 2">
    <name type="scientific">Cuscuta epithymum</name>
    <dbReference type="NCBI Taxonomy" id="186058"/>
    <lineage>
        <taxon>Eukaryota</taxon>
        <taxon>Viridiplantae</taxon>
        <taxon>Streptophyta</taxon>
        <taxon>Embryophyta</taxon>
        <taxon>Tracheophyta</taxon>
        <taxon>Spermatophyta</taxon>
        <taxon>Magnoliopsida</taxon>
        <taxon>eudicotyledons</taxon>
        <taxon>Gunneridae</taxon>
        <taxon>Pentapetalae</taxon>
        <taxon>asterids</taxon>
        <taxon>lamiids</taxon>
        <taxon>Solanales</taxon>
        <taxon>Convolvulaceae</taxon>
        <taxon>Cuscuteae</taxon>
        <taxon>Cuscuta</taxon>
        <taxon>Cuscuta subgen. Cuscuta</taxon>
    </lineage>
</organism>
<dbReference type="EMBL" id="CAMAPF010000197">
    <property type="protein sequence ID" value="CAH9112349.1"/>
    <property type="molecule type" value="Genomic_DNA"/>
</dbReference>
<dbReference type="Proteomes" id="UP001152523">
    <property type="component" value="Unassembled WGS sequence"/>
</dbReference>
<evidence type="ECO:0000313" key="1">
    <source>
        <dbReference type="EMBL" id="CAH9112349.1"/>
    </source>
</evidence>
<proteinExistence type="predicted"/>
<name>A0AAV0DYP8_9ASTE</name>
<protein>
    <submittedName>
        <fullName evidence="1">Uncharacterized protein</fullName>
    </submittedName>
</protein>
<dbReference type="AlphaFoldDB" id="A0AAV0DYP8"/>